<keyword evidence="10" id="KW-1185">Reference proteome</keyword>
<dbReference type="CDD" id="cd02503">
    <property type="entry name" value="MobA"/>
    <property type="match status" value="1"/>
</dbReference>
<dbReference type="Gene3D" id="3.90.550.10">
    <property type="entry name" value="Spore Coat Polysaccharide Biosynthesis Protein SpsA, Chain A"/>
    <property type="match status" value="1"/>
</dbReference>
<evidence type="ECO:0000313" key="10">
    <source>
        <dbReference type="Proteomes" id="UP001148312"/>
    </source>
</evidence>
<dbReference type="GeneID" id="81627286"/>
<keyword evidence="5" id="KW-0460">Magnesium</keyword>
<feature type="domain" description="MobA-like NTP transferase" evidence="8">
    <location>
        <begin position="7"/>
        <end position="77"/>
    </location>
</feature>
<evidence type="ECO:0000256" key="7">
    <source>
        <dbReference type="ARBA" id="ARBA00023150"/>
    </source>
</evidence>
<keyword evidence="3" id="KW-0479">Metal-binding</keyword>
<dbReference type="PANTHER" id="PTHR19136">
    <property type="entry name" value="MOLYBDENUM COFACTOR GUANYLYLTRANSFERASE"/>
    <property type="match status" value="1"/>
</dbReference>
<evidence type="ECO:0000256" key="2">
    <source>
        <dbReference type="ARBA" id="ARBA00022679"/>
    </source>
</evidence>
<dbReference type="GO" id="GO:0046872">
    <property type="term" value="F:metal ion binding"/>
    <property type="evidence" value="ECO:0007669"/>
    <property type="project" value="UniProtKB-KW"/>
</dbReference>
<name>A0A9X0BP56_9EURO</name>
<keyword evidence="6" id="KW-0342">GTP-binding</keyword>
<keyword evidence="1" id="KW-0963">Cytoplasm</keyword>
<evidence type="ECO:0000256" key="5">
    <source>
        <dbReference type="ARBA" id="ARBA00022842"/>
    </source>
</evidence>
<proteinExistence type="predicted"/>
<keyword evidence="7" id="KW-0501">Molybdenum cofactor biosynthesis</keyword>
<protein>
    <recommendedName>
        <fullName evidence="8">MobA-like NTP transferase domain-containing protein</fullName>
    </recommendedName>
</protein>
<organism evidence="9 10">
    <name type="scientific">Penicillium diatomitis</name>
    <dbReference type="NCBI Taxonomy" id="2819901"/>
    <lineage>
        <taxon>Eukaryota</taxon>
        <taxon>Fungi</taxon>
        <taxon>Dikarya</taxon>
        <taxon>Ascomycota</taxon>
        <taxon>Pezizomycotina</taxon>
        <taxon>Eurotiomycetes</taxon>
        <taxon>Eurotiomycetidae</taxon>
        <taxon>Eurotiales</taxon>
        <taxon>Aspergillaceae</taxon>
        <taxon>Penicillium</taxon>
    </lineage>
</organism>
<evidence type="ECO:0000313" key="9">
    <source>
        <dbReference type="EMBL" id="KAJ5477292.1"/>
    </source>
</evidence>
<gene>
    <name evidence="9" type="ORF">N7539_007436</name>
</gene>
<reference evidence="9" key="2">
    <citation type="journal article" date="2023" name="IMA Fungus">
        <title>Comparative genomic study of the Penicillium genus elucidates a diverse pangenome and 15 lateral gene transfer events.</title>
        <authorList>
            <person name="Petersen C."/>
            <person name="Sorensen T."/>
            <person name="Nielsen M.R."/>
            <person name="Sondergaard T.E."/>
            <person name="Sorensen J.L."/>
            <person name="Fitzpatrick D.A."/>
            <person name="Frisvad J.C."/>
            <person name="Nielsen K.L."/>
        </authorList>
    </citation>
    <scope>NUCLEOTIDE SEQUENCE</scope>
    <source>
        <strain evidence="9">IBT 30728</strain>
    </source>
</reference>
<dbReference type="Proteomes" id="UP001148312">
    <property type="component" value="Unassembled WGS sequence"/>
</dbReference>
<dbReference type="SUPFAM" id="SSF53448">
    <property type="entry name" value="Nucleotide-diphospho-sugar transferases"/>
    <property type="match status" value="1"/>
</dbReference>
<dbReference type="Pfam" id="PF12804">
    <property type="entry name" value="NTP_transf_3"/>
    <property type="match status" value="2"/>
</dbReference>
<dbReference type="EMBL" id="JAPWDQ010000010">
    <property type="protein sequence ID" value="KAJ5477292.1"/>
    <property type="molecule type" value="Genomic_DNA"/>
</dbReference>
<evidence type="ECO:0000256" key="4">
    <source>
        <dbReference type="ARBA" id="ARBA00022741"/>
    </source>
</evidence>
<feature type="domain" description="MobA-like NTP transferase" evidence="8">
    <location>
        <begin position="114"/>
        <end position="200"/>
    </location>
</feature>
<evidence type="ECO:0000256" key="1">
    <source>
        <dbReference type="ARBA" id="ARBA00022490"/>
    </source>
</evidence>
<dbReference type="GO" id="GO:0006777">
    <property type="term" value="P:Mo-molybdopterin cofactor biosynthetic process"/>
    <property type="evidence" value="ECO:0007669"/>
    <property type="project" value="UniProtKB-KW"/>
</dbReference>
<accession>A0A9X0BP56</accession>
<dbReference type="AlphaFoldDB" id="A0A9X0BP56"/>
<keyword evidence="4" id="KW-0547">Nucleotide-binding</keyword>
<dbReference type="GO" id="GO:0016779">
    <property type="term" value="F:nucleotidyltransferase activity"/>
    <property type="evidence" value="ECO:0007669"/>
    <property type="project" value="UniProtKB-ARBA"/>
</dbReference>
<sequence>MTTIQPLLLAGGHSSRMGQRKELLVLPDKTPLFIRMITLLHESLPQSEQIYISLRDRQRLHELRQCSPALVRQITPDTLHILPASLAKAGEPGIPIAVRILFDEDLANQPGGTEEIGPAKGLLRARQEGPDSSWLVVACDYPLLCRDALDQLLQQHEKQQQPAAHGHEKATVFRNADGFAEPLLGIWTPGALEDLSRAVAKGITGPSYVVRHSGSTLIRPRCEKWLVNVNTPEEWEDVTRELETSVEGQS</sequence>
<evidence type="ECO:0000259" key="8">
    <source>
        <dbReference type="Pfam" id="PF12804"/>
    </source>
</evidence>
<dbReference type="PANTHER" id="PTHR19136:SF81">
    <property type="entry name" value="MOLYBDENUM COFACTOR GUANYLYLTRANSFERASE"/>
    <property type="match status" value="1"/>
</dbReference>
<dbReference type="InterPro" id="IPR029044">
    <property type="entry name" value="Nucleotide-diphossugar_trans"/>
</dbReference>
<keyword evidence="2" id="KW-0808">Transferase</keyword>
<evidence type="ECO:0000256" key="6">
    <source>
        <dbReference type="ARBA" id="ARBA00023134"/>
    </source>
</evidence>
<dbReference type="InterPro" id="IPR013482">
    <property type="entry name" value="Molybde_CF_guanTrfase"/>
</dbReference>
<dbReference type="RefSeq" id="XP_056787836.1">
    <property type="nucleotide sequence ID" value="XM_056937037.1"/>
</dbReference>
<evidence type="ECO:0000256" key="3">
    <source>
        <dbReference type="ARBA" id="ARBA00022723"/>
    </source>
</evidence>
<dbReference type="GO" id="GO:0005525">
    <property type="term" value="F:GTP binding"/>
    <property type="evidence" value="ECO:0007669"/>
    <property type="project" value="UniProtKB-KW"/>
</dbReference>
<reference evidence="9" key="1">
    <citation type="submission" date="2022-12" db="EMBL/GenBank/DDBJ databases">
        <authorList>
            <person name="Petersen C."/>
        </authorList>
    </citation>
    <scope>NUCLEOTIDE SEQUENCE</scope>
    <source>
        <strain evidence="9">IBT 30728</strain>
    </source>
</reference>
<dbReference type="InterPro" id="IPR025877">
    <property type="entry name" value="MobA-like_NTP_Trfase"/>
</dbReference>
<comment type="caution">
    <text evidence="9">The sequence shown here is derived from an EMBL/GenBank/DDBJ whole genome shotgun (WGS) entry which is preliminary data.</text>
</comment>